<sequence length="525" mass="59890">MNKTLKISFSLKNTYRVNGVLFSLKQIPLLKRLLPATLYQVKGLKIFANILSVLWEIISVFLGKFLYFVTMVCGIGILYKGLPENEVFLHILLFLTVIGSFENTHIFNPTKDKYYAMILMRMNAREYTLVNYFYSILKVIIGFMPFTILFGMDRGVPLWFCLLLPLCIAGMKLFAAAVTLWDYEKRGFGYNENKLSKYVWGCIALLLAAAYVPPAFGFVLPAVVPMIIFLVCIPLGMASITRLTTFRDYYAINKELLAGLTNQMDSTAQAQLVKQVNEKKISADTSITSSRKGFEYLNELFIKRHKKILWNSTKKISYVCAFLVAAVLVGVYLLPEAKSATNEIVMTWLPYFVFIMYAINRGTNFTQALFMNCDHSLLTYSFYKQPNFILRLFQIRLRKIMKINAVPALVIGIGLALILFATGGTDNSLNYVVLIVSILCMSLFFSIHYLTIYYLLQPYNAGTELKSGTYRIVLSVTYVVCFALMQLRMPIMIFGIMTIVFCVLYSIVASILVYRFAPKTFRLRT</sequence>
<protein>
    <submittedName>
        <fullName evidence="2">Uncharacterized protein</fullName>
    </submittedName>
</protein>
<keyword evidence="1" id="KW-1133">Transmembrane helix</keyword>
<gene>
    <name evidence="2" type="ORF">APC1461_1240</name>
</gene>
<feature type="transmembrane region" description="Helical" evidence="1">
    <location>
        <begin position="403"/>
        <end position="423"/>
    </location>
</feature>
<proteinExistence type="predicted"/>
<reference evidence="2 3" key="1">
    <citation type="submission" date="2017-12" db="EMBL/GenBank/DDBJ databases">
        <title>Bifidobacterium longum APC/DPC strains.</title>
        <authorList>
            <person name="Arboleya S."/>
        </authorList>
    </citation>
    <scope>NUCLEOTIDE SEQUENCE [LARGE SCALE GENOMIC DNA]</scope>
    <source>
        <strain evidence="2 3">APC1461</strain>
    </source>
</reference>
<dbReference type="RefSeq" id="WP_101027817.1">
    <property type="nucleotide sequence ID" value="NZ_JAHOME010000005.1"/>
</dbReference>
<feature type="transmembrane region" description="Helical" evidence="1">
    <location>
        <begin position="195"/>
        <end position="212"/>
    </location>
</feature>
<evidence type="ECO:0000313" key="2">
    <source>
        <dbReference type="EMBL" id="PKD14582.1"/>
    </source>
</evidence>
<feature type="transmembrane region" description="Helical" evidence="1">
    <location>
        <begin position="316"/>
        <end position="334"/>
    </location>
</feature>
<feature type="transmembrane region" description="Helical" evidence="1">
    <location>
        <begin position="218"/>
        <end position="240"/>
    </location>
</feature>
<organism evidence="2 3">
    <name type="scientific">Bifidobacterium longum</name>
    <dbReference type="NCBI Taxonomy" id="216816"/>
    <lineage>
        <taxon>Bacteria</taxon>
        <taxon>Bacillati</taxon>
        <taxon>Actinomycetota</taxon>
        <taxon>Actinomycetes</taxon>
        <taxon>Bifidobacteriales</taxon>
        <taxon>Bifidobacteriaceae</taxon>
        <taxon>Bifidobacterium</taxon>
    </lineage>
</organism>
<dbReference type="AlphaFoldDB" id="A0A2N0TIR2"/>
<comment type="caution">
    <text evidence="2">The sequence shown here is derived from an EMBL/GenBank/DDBJ whole genome shotgun (WGS) entry which is preliminary data.</text>
</comment>
<evidence type="ECO:0000256" key="1">
    <source>
        <dbReference type="SAM" id="Phobius"/>
    </source>
</evidence>
<dbReference type="EMBL" id="PJEG01000013">
    <property type="protein sequence ID" value="PKD14582.1"/>
    <property type="molecule type" value="Genomic_DNA"/>
</dbReference>
<feature type="transmembrane region" description="Helical" evidence="1">
    <location>
        <begin position="46"/>
        <end position="67"/>
    </location>
</feature>
<dbReference type="Proteomes" id="UP000232928">
    <property type="component" value="Unassembled WGS sequence"/>
</dbReference>
<evidence type="ECO:0000313" key="3">
    <source>
        <dbReference type="Proteomes" id="UP000232928"/>
    </source>
</evidence>
<feature type="transmembrane region" description="Helical" evidence="1">
    <location>
        <begin position="468"/>
        <end position="485"/>
    </location>
</feature>
<feature type="transmembrane region" description="Helical" evidence="1">
    <location>
        <begin position="129"/>
        <end position="150"/>
    </location>
</feature>
<name>A0A2N0TIR2_BIFLN</name>
<feature type="transmembrane region" description="Helical" evidence="1">
    <location>
        <begin position="156"/>
        <end position="183"/>
    </location>
</feature>
<feature type="transmembrane region" description="Helical" evidence="1">
    <location>
        <begin position="87"/>
        <end position="108"/>
    </location>
</feature>
<keyword evidence="1" id="KW-0812">Transmembrane</keyword>
<accession>A0A2N0TIR2</accession>
<feature type="transmembrane region" description="Helical" evidence="1">
    <location>
        <begin position="340"/>
        <end position="359"/>
    </location>
</feature>
<feature type="transmembrane region" description="Helical" evidence="1">
    <location>
        <begin position="429"/>
        <end position="456"/>
    </location>
</feature>
<feature type="transmembrane region" description="Helical" evidence="1">
    <location>
        <begin position="491"/>
        <end position="514"/>
    </location>
</feature>
<keyword evidence="1" id="KW-0472">Membrane</keyword>